<keyword evidence="5 20" id="KW-0812">Transmembrane</keyword>
<dbReference type="PANTHER" id="PTHR43550">
    <property type="entry name" value="3-KETODIHYDROSPHINGOSINE REDUCTASE"/>
    <property type="match status" value="1"/>
</dbReference>
<evidence type="ECO:0000256" key="11">
    <source>
        <dbReference type="ARBA" id="ARBA00023002"/>
    </source>
</evidence>
<evidence type="ECO:0000256" key="1">
    <source>
        <dbReference type="ARBA" id="ARBA00004586"/>
    </source>
</evidence>
<evidence type="ECO:0000313" key="22">
    <source>
        <dbReference type="Proteomes" id="UP000006790"/>
    </source>
</evidence>
<dbReference type="EMBL" id="CP002502">
    <property type="protein sequence ID" value="AET40666.1"/>
    <property type="molecule type" value="Genomic_DNA"/>
</dbReference>
<dbReference type="FunCoup" id="G8JVI7">
    <property type="interactions" value="115"/>
</dbReference>
<dbReference type="HOGENOM" id="CLU_010194_3_0_1"/>
<evidence type="ECO:0000256" key="15">
    <source>
        <dbReference type="ARBA" id="ARBA00026241"/>
    </source>
</evidence>
<evidence type="ECO:0000256" key="7">
    <source>
        <dbReference type="ARBA" id="ARBA00022824"/>
    </source>
</evidence>
<comment type="similarity">
    <text evidence="4">Belongs to the short-chain dehydrogenases/reductases (SDR) family.</text>
</comment>
<comment type="function">
    <text evidence="18">Catalyzes the reduction of 3'-oxosphinganine (3-ketodihydrosphingosine/KDS) to sphinganine (dihydrosphingosine/DHS), the second step of de novo sphingolipid biosynthesis.</text>
</comment>
<dbReference type="EC" id="1.1.1.102" evidence="14"/>
<evidence type="ECO:0000256" key="18">
    <source>
        <dbReference type="ARBA" id="ARBA00044737"/>
    </source>
</evidence>
<dbReference type="GO" id="GO:0005811">
    <property type="term" value="C:lipid droplet"/>
    <property type="evidence" value="ECO:0007669"/>
    <property type="project" value="EnsemblFungi"/>
</dbReference>
<dbReference type="GO" id="GO:0005789">
    <property type="term" value="C:endoplasmic reticulum membrane"/>
    <property type="evidence" value="ECO:0007669"/>
    <property type="project" value="UniProtKB-SubCell"/>
</dbReference>
<proteinExistence type="inferred from homology"/>
<evidence type="ECO:0000256" key="13">
    <source>
        <dbReference type="ARBA" id="ARBA00023136"/>
    </source>
</evidence>
<sequence length="313" mass="34830">MTTTKYKLNNQVVLISGGSQGLGKEYAKKFYRQSNSTVIIVSRSVANLKEAATEITGGKRFSKLNAYPKNSRLYYYACDLSNYEAVQELFTIIDQKAFELTQVLICAGGAVPKFFTDLTPEEIAGGVDTNYCTAAFLAHASLKHGAKHLVFISSSVALYPFIGYSQYAPAKVGIRSLVAILRQEQPDVRISCVYPGNFASEGFVQENRTKPDITTVIEGASRAISPEECCNKIIKSLQSGCDDITTDFVGWILLACTMGFNGHNTKYSLWPIGWLFGAIANLLIVPIYMLFCWYDIIKWRRRQQRAKEEAKAN</sequence>
<dbReference type="OrthoDB" id="10267115at2759"/>
<dbReference type="RefSeq" id="XP_003647483.1">
    <property type="nucleotide sequence ID" value="XM_003647435.1"/>
</dbReference>
<evidence type="ECO:0000256" key="9">
    <source>
        <dbReference type="ARBA" id="ARBA00022919"/>
    </source>
</evidence>
<evidence type="ECO:0000256" key="5">
    <source>
        <dbReference type="ARBA" id="ARBA00022692"/>
    </source>
</evidence>
<dbReference type="Proteomes" id="UP000006790">
    <property type="component" value="Chromosome 6"/>
</dbReference>
<comment type="subcellular location">
    <subcellularLocation>
        <location evidence="1">Endoplasmic reticulum membrane</location>
    </subcellularLocation>
</comment>
<dbReference type="UniPathway" id="UPA00222"/>
<evidence type="ECO:0000256" key="16">
    <source>
        <dbReference type="ARBA" id="ARBA00029797"/>
    </source>
</evidence>
<evidence type="ECO:0000256" key="2">
    <source>
        <dbReference type="ARBA" id="ARBA00004760"/>
    </source>
</evidence>
<comment type="catalytic activity">
    <reaction evidence="19">
        <text>sphinganine + NADP(+) = 3-oxosphinganine + NADPH + H(+)</text>
        <dbReference type="Rhea" id="RHEA:22640"/>
        <dbReference type="ChEBI" id="CHEBI:15378"/>
        <dbReference type="ChEBI" id="CHEBI:57783"/>
        <dbReference type="ChEBI" id="CHEBI:57817"/>
        <dbReference type="ChEBI" id="CHEBI:58299"/>
        <dbReference type="ChEBI" id="CHEBI:58349"/>
        <dbReference type="EC" id="1.1.1.102"/>
    </reaction>
    <physiologicalReaction direction="right-to-left" evidence="19">
        <dbReference type="Rhea" id="RHEA:22642"/>
    </physiologicalReaction>
</comment>
<evidence type="ECO:0000256" key="14">
    <source>
        <dbReference type="ARBA" id="ARBA00026112"/>
    </source>
</evidence>
<comment type="pathway">
    <text evidence="2">Lipid metabolism; sphingolipid metabolism.</text>
</comment>
<dbReference type="GO" id="GO:0030148">
    <property type="term" value="P:sphingolipid biosynthetic process"/>
    <property type="evidence" value="ECO:0007669"/>
    <property type="project" value="EnsemblFungi"/>
</dbReference>
<dbReference type="CDD" id="cd08939">
    <property type="entry name" value="KDSR-like_SDR_c"/>
    <property type="match status" value="1"/>
</dbReference>
<accession>G8JVI7</accession>
<dbReference type="KEGG" id="erc:Ecym_6286"/>
<comment type="pathway">
    <text evidence="3">Sphingolipid metabolism.</text>
</comment>
<protein>
    <recommendedName>
        <fullName evidence="15">3-ketodihydrosphingosine reductase TSC10</fullName>
        <ecNumber evidence="14">1.1.1.102</ecNumber>
    </recommendedName>
    <alternativeName>
        <fullName evidence="17">3-dehydrosphinganine reductase</fullName>
    </alternativeName>
    <alternativeName>
        <fullName evidence="16">KDS reductase</fullName>
    </alternativeName>
</protein>
<dbReference type="InterPro" id="IPR002347">
    <property type="entry name" value="SDR_fam"/>
</dbReference>
<dbReference type="eggNOG" id="KOG1210">
    <property type="taxonomic scope" value="Eukaryota"/>
</dbReference>
<dbReference type="InParanoid" id="G8JVI7"/>
<dbReference type="PANTHER" id="PTHR43550:SF3">
    <property type="entry name" value="3-KETODIHYDROSPHINGOSINE REDUCTASE"/>
    <property type="match status" value="1"/>
</dbReference>
<dbReference type="PRINTS" id="PR00081">
    <property type="entry name" value="GDHRDH"/>
</dbReference>
<keyword evidence="12" id="KW-0443">Lipid metabolism</keyword>
<dbReference type="Gene3D" id="3.40.50.720">
    <property type="entry name" value="NAD(P)-binding Rossmann-like Domain"/>
    <property type="match status" value="1"/>
</dbReference>
<evidence type="ECO:0000256" key="12">
    <source>
        <dbReference type="ARBA" id="ARBA00023098"/>
    </source>
</evidence>
<dbReference type="OMA" id="PRQWGFF"/>
<keyword evidence="6" id="KW-0547">Nucleotide-binding</keyword>
<evidence type="ECO:0000256" key="6">
    <source>
        <dbReference type="ARBA" id="ARBA00022741"/>
    </source>
</evidence>
<dbReference type="FunFam" id="3.40.50.720:FF:000578">
    <property type="entry name" value="3-ketodihydrosphingosine reductase"/>
    <property type="match status" value="1"/>
</dbReference>
<name>G8JVI7_ERECY</name>
<evidence type="ECO:0000256" key="4">
    <source>
        <dbReference type="ARBA" id="ARBA00006484"/>
    </source>
</evidence>
<gene>
    <name evidence="21" type="ordered locus">Ecym_6286</name>
</gene>
<keyword evidence="11" id="KW-0560">Oxidoreductase</keyword>
<dbReference type="STRING" id="931890.G8JVI7"/>
<feature type="transmembrane region" description="Helical" evidence="20">
    <location>
        <begin position="274"/>
        <end position="297"/>
    </location>
</feature>
<dbReference type="InterPro" id="IPR045022">
    <property type="entry name" value="KDSR-like"/>
</dbReference>
<dbReference type="Pfam" id="PF00106">
    <property type="entry name" value="adh_short"/>
    <property type="match status" value="1"/>
</dbReference>
<dbReference type="SUPFAM" id="SSF51735">
    <property type="entry name" value="NAD(P)-binding Rossmann-fold domains"/>
    <property type="match status" value="1"/>
</dbReference>
<evidence type="ECO:0000256" key="20">
    <source>
        <dbReference type="SAM" id="Phobius"/>
    </source>
</evidence>
<keyword evidence="7" id="KW-0256">Endoplasmic reticulum</keyword>
<dbReference type="AlphaFoldDB" id="G8JVI7"/>
<dbReference type="GO" id="GO:0047560">
    <property type="term" value="F:3-dehydrosphinganine reductase activity"/>
    <property type="evidence" value="ECO:0007669"/>
    <property type="project" value="UniProtKB-EC"/>
</dbReference>
<reference evidence="22" key="1">
    <citation type="journal article" date="2012" name="G3 (Bethesda)">
        <title>Pichia sorbitophila, an interspecies yeast hybrid reveals early steps of genome resolution following polyploidization.</title>
        <authorList>
            <person name="Leh Louis V."/>
            <person name="Despons L."/>
            <person name="Friedrich A."/>
            <person name="Martin T."/>
            <person name="Durrens P."/>
            <person name="Casaregola S."/>
            <person name="Neuveglise C."/>
            <person name="Fairhead C."/>
            <person name="Marck C."/>
            <person name="Cruz J.A."/>
            <person name="Straub M.L."/>
            <person name="Kugler V."/>
            <person name="Sacerdot C."/>
            <person name="Uzunov Z."/>
            <person name="Thierry A."/>
            <person name="Weiss S."/>
            <person name="Bleykasten C."/>
            <person name="De Montigny J."/>
            <person name="Jacques N."/>
            <person name="Jung P."/>
            <person name="Lemaire M."/>
            <person name="Mallet S."/>
            <person name="Morel G."/>
            <person name="Richard G.F."/>
            <person name="Sarkar A."/>
            <person name="Savel G."/>
            <person name="Schacherer J."/>
            <person name="Seret M.L."/>
            <person name="Talla E."/>
            <person name="Samson G."/>
            <person name="Jubin C."/>
            <person name="Poulain J."/>
            <person name="Vacherie B."/>
            <person name="Barbe V."/>
            <person name="Pelletier E."/>
            <person name="Sherman D.J."/>
            <person name="Westhof E."/>
            <person name="Weissenbach J."/>
            <person name="Baret P.V."/>
            <person name="Wincker P."/>
            <person name="Gaillardin C."/>
            <person name="Dujon B."/>
            <person name="Souciet J.L."/>
        </authorList>
    </citation>
    <scope>NUCLEOTIDE SEQUENCE [LARGE SCALE GENOMIC DNA]</scope>
    <source>
        <strain evidence="22">CBS 270.75 / DBVPG 7215 / KCTC 17166 / NRRL Y-17582</strain>
    </source>
</reference>
<dbReference type="GO" id="GO:0000166">
    <property type="term" value="F:nucleotide binding"/>
    <property type="evidence" value="ECO:0007669"/>
    <property type="project" value="UniProtKB-KW"/>
</dbReference>
<keyword evidence="8" id="KW-0521">NADP</keyword>
<evidence type="ECO:0000256" key="8">
    <source>
        <dbReference type="ARBA" id="ARBA00022857"/>
    </source>
</evidence>
<keyword evidence="9" id="KW-0746">Sphingolipid metabolism</keyword>
<evidence type="ECO:0000256" key="3">
    <source>
        <dbReference type="ARBA" id="ARBA00004991"/>
    </source>
</evidence>
<evidence type="ECO:0000313" key="21">
    <source>
        <dbReference type="EMBL" id="AET40666.1"/>
    </source>
</evidence>
<evidence type="ECO:0000256" key="19">
    <source>
        <dbReference type="ARBA" id="ARBA00048930"/>
    </source>
</evidence>
<keyword evidence="10 20" id="KW-1133">Transmembrane helix</keyword>
<dbReference type="InterPro" id="IPR036291">
    <property type="entry name" value="NAD(P)-bd_dom_sf"/>
</dbReference>
<dbReference type="GO" id="GO:0006666">
    <property type="term" value="P:3-keto-sphinganine metabolic process"/>
    <property type="evidence" value="ECO:0007669"/>
    <property type="project" value="EnsemblFungi"/>
</dbReference>
<evidence type="ECO:0000256" key="17">
    <source>
        <dbReference type="ARBA" id="ARBA00032891"/>
    </source>
</evidence>
<keyword evidence="22" id="KW-1185">Reference proteome</keyword>
<evidence type="ECO:0000256" key="10">
    <source>
        <dbReference type="ARBA" id="ARBA00022989"/>
    </source>
</evidence>
<organism evidence="21 22">
    <name type="scientific">Eremothecium cymbalariae (strain CBS 270.75 / DBVPG 7215 / KCTC 17166 / NRRL Y-17582)</name>
    <name type="common">Yeast</name>
    <dbReference type="NCBI Taxonomy" id="931890"/>
    <lineage>
        <taxon>Eukaryota</taxon>
        <taxon>Fungi</taxon>
        <taxon>Dikarya</taxon>
        <taxon>Ascomycota</taxon>
        <taxon>Saccharomycotina</taxon>
        <taxon>Saccharomycetes</taxon>
        <taxon>Saccharomycetales</taxon>
        <taxon>Saccharomycetaceae</taxon>
        <taxon>Eremothecium</taxon>
    </lineage>
</organism>
<keyword evidence="13 20" id="KW-0472">Membrane</keyword>
<dbReference type="GeneID" id="11471071"/>